<dbReference type="RefSeq" id="WP_202767982.1">
    <property type="nucleotide sequence ID" value="NZ_JAESWA010000022.1"/>
</dbReference>
<feature type="region of interest" description="Disordered" evidence="1">
    <location>
        <begin position="151"/>
        <end position="175"/>
    </location>
</feature>
<evidence type="ECO:0000256" key="1">
    <source>
        <dbReference type="SAM" id="MobiDB-lite"/>
    </source>
</evidence>
<gene>
    <name evidence="2" type="ORF">JK634_12515</name>
</gene>
<feature type="compositionally biased region" description="Basic and acidic residues" evidence="1">
    <location>
        <begin position="166"/>
        <end position="175"/>
    </location>
</feature>
<proteinExistence type="predicted"/>
<name>A0A937K5J3_9CLOT</name>
<dbReference type="CDD" id="cd07812">
    <property type="entry name" value="SRPBCC"/>
    <property type="match status" value="1"/>
</dbReference>
<dbReference type="EMBL" id="JAESWA010000022">
    <property type="protein sequence ID" value="MBL4932638.1"/>
    <property type="molecule type" value="Genomic_DNA"/>
</dbReference>
<reference evidence="2" key="1">
    <citation type="submission" date="2021-01" db="EMBL/GenBank/DDBJ databases">
        <title>Genome public.</title>
        <authorList>
            <person name="Liu C."/>
            <person name="Sun Q."/>
        </authorList>
    </citation>
    <scope>NUCLEOTIDE SEQUENCE</scope>
    <source>
        <strain evidence="2">YIM B02565</strain>
    </source>
</reference>
<dbReference type="Pfam" id="PF11687">
    <property type="entry name" value="DUF3284"/>
    <property type="match status" value="1"/>
</dbReference>
<keyword evidence="3" id="KW-1185">Reference proteome</keyword>
<accession>A0A937K5J3</accession>
<comment type="caution">
    <text evidence="2">The sequence shown here is derived from an EMBL/GenBank/DDBJ whole genome shotgun (WGS) entry which is preliminary data.</text>
</comment>
<evidence type="ECO:0000313" key="2">
    <source>
        <dbReference type="EMBL" id="MBL4932638.1"/>
    </source>
</evidence>
<dbReference type="SUPFAM" id="SSF55961">
    <property type="entry name" value="Bet v1-like"/>
    <property type="match status" value="1"/>
</dbReference>
<dbReference type="Proteomes" id="UP000623681">
    <property type="component" value="Unassembled WGS sequence"/>
</dbReference>
<dbReference type="AlphaFoldDB" id="A0A937K5J3"/>
<dbReference type="InterPro" id="IPR021701">
    <property type="entry name" value="DUF3284"/>
</dbReference>
<protein>
    <submittedName>
        <fullName evidence="2">DUF3284 domain-containing protein</fullName>
    </submittedName>
</protein>
<sequence length="175" mass="20052">MSLHESEVILDYSVKDVFSIFAKTAKRDFPGFNEKDPIGATVTKQVGAYSSKTGTMTVEITDYIKNEVYEIRSNNSSGSLVYISRYEFTALDENKTKLVLIESEGANGIFSTVNVFMTKYLFKKRIKRRFDYFVKSLENELQALMDRRNGTNRKSANTEVDTEEVVVDKEEMTEE</sequence>
<organism evidence="2 3">
    <name type="scientific">Clostridium paridis</name>
    <dbReference type="NCBI Taxonomy" id="2803863"/>
    <lineage>
        <taxon>Bacteria</taxon>
        <taxon>Bacillati</taxon>
        <taxon>Bacillota</taxon>
        <taxon>Clostridia</taxon>
        <taxon>Eubacteriales</taxon>
        <taxon>Clostridiaceae</taxon>
        <taxon>Clostridium</taxon>
    </lineage>
</organism>
<evidence type="ECO:0000313" key="3">
    <source>
        <dbReference type="Proteomes" id="UP000623681"/>
    </source>
</evidence>